<dbReference type="Proteomes" id="UP000789920">
    <property type="component" value="Unassembled WGS sequence"/>
</dbReference>
<sequence length="99" mass="10933">MRIQLIIIFLALFGLSASDELNCTDITSNLFEPLQPLQPSNGSVTRCYNLKLTEITLTPDGLMHLVKTVNEQYPAPIIQANYGDILILNVTNELGEPST</sequence>
<comment type="caution">
    <text evidence="1">The sequence shown here is derived from an EMBL/GenBank/DDBJ whole genome shotgun (WGS) entry which is preliminary data.</text>
</comment>
<evidence type="ECO:0000313" key="2">
    <source>
        <dbReference type="Proteomes" id="UP000789920"/>
    </source>
</evidence>
<keyword evidence="2" id="KW-1185">Reference proteome</keyword>
<name>A0ACA9R761_9GLOM</name>
<organism evidence="1 2">
    <name type="scientific">Racocetra persica</name>
    <dbReference type="NCBI Taxonomy" id="160502"/>
    <lineage>
        <taxon>Eukaryota</taxon>
        <taxon>Fungi</taxon>
        <taxon>Fungi incertae sedis</taxon>
        <taxon>Mucoromycota</taxon>
        <taxon>Glomeromycotina</taxon>
        <taxon>Glomeromycetes</taxon>
        <taxon>Diversisporales</taxon>
        <taxon>Gigasporaceae</taxon>
        <taxon>Racocetra</taxon>
    </lineage>
</organism>
<proteinExistence type="predicted"/>
<protein>
    <submittedName>
        <fullName evidence="1">34303_t:CDS:1</fullName>
    </submittedName>
</protein>
<reference evidence="1" key="1">
    <citation type="submission" date="2021-06" db="EMBL/GenBank/DDBJ databases">
        <authorList>
            <person name="Kallberg Y."/>
            <person name="Tangrot J."/>
            <person name="Rosling A."/>
        </authorList>
    </citation>
    <scope>NUCLEOTIDE SEQUENCE</scope>
    <source>
        <strain evidence="1">MA461A</strain>
    </source>
</reference>
<dbReference type="EMBL" id="CAJVQC010044569">
    <property type="protein sequence ID" value="CAG8779789.1"/>
    <property type="molecule type" value="Genomic_DNA"/>
</dbReference>
<feature type="non-terminal residue" evidence="1">
    <location>
        <position position="99"/>
    </location>
</feature>
<accession>A0ACA9R761</accession>
<evidence type="ECO:0000313" key="1">
    <source>
        <dbReference type="EMBL" id="CAG8779789.1"/>
    </source>
</evidence>
<gene>
    <name evidence="1" type="ORF">RPERSI_LOCUS17405</name>
</gene>